<feature type="transmembrane region" description="Helical" evidence="7">
    <location>
        <begin position="227"/>
        <end position="253"/>
    </location>
</feature>
<evidence type="ECO:0000259" key="8">
    <source>
        <dbReference type="Pfam" id="PF01773"/>
    </source>
</evidence>
<dbReference type="Pfam" id="PF07670">
    <property type="entry name" value="Gate"/>
    <property type="match status" value="1"/>
</dbReference>
<dbReference type="RefSeq" id="XP_026676447.1">
    <property type="nucleotide sequence ID" value="XM_026820646.1"/>
</dbReference>
<accession>A0A3Q0IJU3</accession>
<keyword evidence="4 7" id="KW-0812">Transmembrane</keyword>
<keyword evidence="6 7" id="KW-0472">Membrane</keyword>
<dbReference type="GO" id="GO:0005886">
    <property type="term" value="C:plasma membrane"/>
    <property type="evidence" value="ECO:0007669"/>
    <property type="project" value="UniProtKB-SubCell"/>
</dbReference>
<feature type="transmembrane region" description="Helical" evidence="7">
    <location>
        <begin position="35"/>
        <end position="54"/>
    </location>
</feature>
<evidence type="ECO:0000256" key="1">
    <source>
        <dbReference type="ARBA" id="ARBA00004651"/>
    </source>
</evidence>
<evidence type="ECO:0000259" key="10">
    <source>
        <dbReference type="Pfam" id="PF07670"/>
    </source>
</evidence>
<feature type="domain" description="Concentrative nucleoside transporter C-terminal" evidence="9">
    <location>
        <begin position="336"/>
        <end position="544"/>
    </location>
</feature>
<dbReference type="GeneID" id="103505319"/>
<evidence type="ECO:0000313" key="12">
    <source>
        <dbReference type="RefSeq" id="XP_026676447.1"/>
    </source>
</evidence>
<dbReference type="PaxDb" id="121845-A0A3Q0IJU3"/>
<organism evidence="11 12">
    <name type="scientific">Diaphorina citri</name>
    <name type="common">Asian citrus psyllid</name>
    <dbReference type="NCBI Taxonomy" id="121845"/>
    <lineage>
        <taxon>Eukaryota</taxon>
        <taxon>Metazoa</taxon>
        <taxon>Ecdysozoa</taxon>
        <taxon>Arthropoda</taxon>
        <taxon>Hexapoda</taxon>
        <taxon>Insecta</taxon>
        <taxon>Pterygota</taxon>
        <taxon>Neoptera</taxon>
        <taxon>Paraneoptera</taxon>
        <taxon>Hemiptera</taxon>
        <taxon>Sternorrhyncha</taxon>
        <taxon>Psylloidea</taxon>
        <taxon>Psyllidae</taxon>
        <taxon>Diaphorininae</taxon>
        <taxon>Diaphorina</taxon>
    </lineage>
</organism>
<dbReference type="KEGG" id="dci:103505319"/>
<evidence type="ECO:0000259" key="9">
    <source>
        <dbReference type="Pfam" id="PF07662"/>
    </source>
</evidence>
<evidence type="ECO:0000256" key="5">
    <source>
        <dbReference type="ARBA" id="ARBA00022989"/>
    </source>
</evidence>
<evidence type="ECO:0000256" key="4">
    <source>
        <dbReference type="ARBA" id="ARBA00022692"/>
    </source>
</evidence>
<evidence type="ECO:0000256" key="7">
    <source>
        <dbReference type="SAM" id="Phobius"/>
    </source>
</evidence>
<feature type="transmembrane region" description="Helical" evidence="7">
    <location>
        <begin position="394"/>
        <end position="418"/>
    </location>
</feature>
<keyword evidence="11" id="KW-1185">Reference proteome</keyword>
<dbReference type="PANTHER" id="PTHR10590:SF4">
    <property type="entry name" value="SOLUTE CARRIER FAMILY 28 MEMBER 3"/>
    <property type="match status" value="1"/>
</dbReference>
<name>A0A3Q0IJU3_DIACI</name>
<dbReference type="PANTHER" id="PTHR10590">
    <property type="entry name" value="SODIUM/NUCLEOSIDE COTRANSPORTER"/>
    <property type="match status" value="1"/>
</dbReference>
<dbReference type="InterPro" id="IPR002668">
    <property type="entry name" value="CNT_N_dom"/>
</dbReference>
<feature type="transmembrane region" description="Helical" evidence="7">
    <location>
        <begin position="526"/>
        <end position="546"/>
    </location>
</feature>
<evidence type="ECO:0000256" key="3">
    <source>
        <dbReference type="ARBA" id="ARBA00022475"/>
    </source>
</evidence>
<keyword evidence="3" id="KW-1003">Cell membrane</keyword>
<sequence>MYTVAVREWVQCYIVSEFAFVRTKIGNQFEQHKNIISLLTKLLIHLCILCYLTYAARLWQKRGTGVIDWCNGLGILLIAAVFIYWFVFYYTVIKPFLFPILLRYSIDTTTKAFKNFIMTVRISVQIILSIAFVIFILIDAWDQKRRLISLLGFGVFILLGYVFSKYPNRVPWKIVIWGVIMQLAIGLVTIRLSLGRYVLECIGHHVQTFLEFAYQGAAFVYGDEIVFVYHVFAFKVLSVIFFMSFIIQICFYYGWLQSIFLKLGWLLQVSLGTTVAESVNTCASVFLGMTEAPLLIKPYLPDLTRSELTAVMLGGFSTVAGTVFAAYTSLGVQAAHIITASIMTAPSALSYSKILYPETEISKTTISNIKKWKSDDLNVIDAACKGAQIGTEMVLGIIANIIAFVSFVAFCNAMLIWFGSLVGVEDLTIEFIFGKIFIPLTWIMGVEPSQCEEVARLIGLKTVINEFVAYKELGRVKKLGLLSPRSEAIATYSLCGFANPGSVGCLIATLNTLVPSQRRNTIDLAFRAFIGGCVVCLLTACIVGKYTGWSEFFLEYSNHPGGQYKTTANLTEVKHILSQNPVPKFDEKALPKAKKNSKLEDENGNR</sequence>
<proteinExistence type="inferred from homology"/>
<evidence type="ECO:0000313" key="11">
    <source>
        <dbReference type="Proteomes" id="UP000079169"/>
    </source>
</evidence>
<dbReference type="InterPro" id="IPR008276">
    <property type="entry name" value="C_nuclsd_transpt"/>
</dbReference>
<feature type="domain" description="Concentrative nucleoside transporter N-terminal" evidence="8">
    <location>
        <begin position="151"/>
        <end position="223"/>
    </location>
</feature>
<reference evidence="12" key="1">
    <citation type="submission" date="2025-08" db="UniProtKB">
        <authorList>
            <consortium name="RefSeq"/>
        </authorList>
    </citation>
    <scope>IDENTIFICATION</scope>
</reference>
<comment type="subcellular location">
    <subcellularLocation>
        <location evidence="1">Cell membrane</location>
        <topology evidence="1">Multi-pass membrane protein</topology>
    </subcellularLocation>
</comment>
<feature type="transmembrane region" description="Helical" evidence="7">
    <location>
        <begin position="147"/>
        <end position="164"/>
    </location>
</feature>
<dbReference type="STRING" id="121845.A0A3Q0IJU3"/>
<dbReference type="Proteomes" id="UP000079169">
    <property type="component" value="Unplaced"/>
</dbReference>
<feature type="transmembrane region" description="Helical" evidence="7">
    <location>
        <begin position="66"/>
        <end position="92"/>
    </location>
</feature>
<feature type="transmembrane region" description="Helical" evidence="7">
    <location>
        <begin position="112"/>
        <end position="138"/>
    </location>
</feature>
<dbReference type="Pfam" id="PF07662">
    <property type="entry name" value="Nucleos_tra2_C"/>
    <property type="match status" value="1"/>
</dbReference>
<protein>
    <submittedName>
        <fullName evidence="12">Solute carrier family 28 member 3-like</fullName>
    </submittedName>
</protein>
<dbReference type="GO" id="GO:0005415">
    <property type="term" value="F:nucleoside:sodium symporter activity"/>
    <property type="evidence" value="ECO:0007669"/>
    <property type="project" value="TreeGrafter"/>
</dbReference>
<feature type="transmembrane region" description="Helical" evidence="7">
    <location>
        <begin position="308"/>
        <end position="327"/>
    </location>
</feature>
<feature type="domain" description="Nucleoside transporter/FeoB GTPase Gate" evidence="10">
    <location>
        <begin position="233"/>
        <end position="330"/>
    </location>
</feature>
<dbReference type="InterPro" id="IPR011642">
    <property type="entry name" value="Gate_dom"/>
</dbReference>
<comment type="similarity">
    <text evidence="2">Belongs to the concentrative nucleoside transporter (CNT) (TC 2.A.41) family.</text>
</comment>
<dbReference type="InterPro" id="IPR011657">
    <property type="entry name" value="CNT_C_dom"/>
</dbReference>
<dbReference type="AlphaFoldDB" id="A0A3Q0IJU3"/>
<gene>
    <name evidence="12" type="primary">LOC103505319</name>
</gene>
<keyword evidence="5 7" id="KW-1133">Transmembrane helix</keyword>
<evidence type="ECO:0000256" key="6">
    <source>
        <dbReference type="ARBA" id="ARBA00023136"/>
    </source>
</evidence>
<feature type="transmembrane region" description="Helical" evidence="7">
    <location>
        <begin position="170"/>
        <end position="190"/>
    </location>
</feature>
<dbReference type="Pfam" id="PF01773">
    <property type="entry name" value="Nucleos_tra2_N"/>
    <property type="match status" value="1"/>
</dbReference>
<evidence type="ECO:0000256" key="2">
    <source>
        <dbReference type="ARBA" id="ARBA00009033"/>
    </source>
</evidence>